<feature type="region of interest" description="Disordered" evidence="1">
    <location>
        <begin position="167"/>
        <end position="196"/>
    </location>
</feature>
<reference evidence="2 3" key="1">
    <citation type="submission" date="2009-02" db="EMBL/GenBank/DDBJ databases">
        <title>The Genome Sequence of Oxalobacter formigenes OXCC13.</title>
        <authorList>
            <consortium name="The Broad Institute Genome Sequencing Platform"/>
            <person name="Ward D."/>
            <person name="Young S.K."/>
            <person name="Kodira C.D."/>
            <person name="Zeng Q."/>
            <person name="Koehrsen M."/>
            <person name="Alvarado L."/>
            <person name="Berlin A."/>
            <person name="Borenstein D."/>
            <person name="Chen Z."/>
            <person name="Engels R."/>
            <person name="Freedman E."/>
            <person name="Gellesch M."/>
            <person name="Goldberg J."/>
            <person name="Griggs A."/>
            <person name="Gujja S."/>
            <person name="Heiman D."/>
            <person name="Hepburn T."/>
            <person name="Howarth C."/>
            <person name="Jen D."/>
            <person name="Larson L."/>
            <person name="Lewis B."/>
            <person name="Mehta T."/>
            <person name="Park D."/>
            <person name="Pearson M."/>
            <person name="Roberts A."/>
            <person name="Saif S."/>
            <person name="Shea T."/>
            <person name="Shenoy N."/>
            <person name="Sisk P."/>
            <person name="Stolte C."/>
            <person name="Sykes S."/>
            <person name="Walk T."/>
            <person name="White J."/>
            <person name="Yandava C."/>
            <person name="Allison M.J."/>
            <person name="Lander E."/>
            <person name="Nusbaum C."/>
            <person name="Galagan J."/>
            <person name="Birren B."/>
        </authorList>
    </citation>
    <scope>NUCLEOTIDE SEQUENCE [LARGE SCALE GENOMIC DNA]</scope>
    <source>
        <strain evidence="2 3">OXCC13</strain>
    </source>
</reference>
<feature type="compositionally biased region" description="Polar residues" evidence="1">
    <location>
        <begin position="167"/>
        <end position="184"/>
    </location>
</feature>
<evidence type="ECO:0000256" key="1">
    <source>
        <dbReference type="SAM" id="MobiDB-lite"/>
    </source>
</evidence>
<dbReference type="Proteomes" id="UP000005089">
    <property type="component" value="Unassembled WGS sequence"/>
</dbReference>
<proteinExistence type="predicted"/>
<organism evidence="2 3">
    <name type="scientific">Oxalobacter formigenes OXCC13</name>
    <dbReference type="NCBI Taxonomy" id="556269"/>
    <lineage>
        <taxon>Bacteria</taxon>
        <taxon>Pseudomonadati</taxon>
        <taxon>Pseudomonadota</taxon>
        <taxon>Betaproteobacteria</taxon>
        <taxon>Burkholderiales</taxon>
        <taxon>Oxalobacteraceae</taxon>
        <taxon>Oxalobacter</taxon>
    </lineage>
</organism>
<accession>C3X8B1</accession>
<feature type="compositionally biased region" description="Polar residues" evidence="1">
    <location>
        <begin position="137"/>
        <end position="147"/>
    </location>
</feature>
<dbReference type="GeneID" id="77135622"/>
<evidence type="ECO:0000313" key="3">
    <source>
        <dbReference type="Proteomes" id="UP000005089"/>
    </source>
</evidence>
<dbReference type="HOGENOM" id="CLU_583740_0_0_4"/>
<dbReference type="RefSeq" id="WP_005879905.1">
    <property type="nucleotide sequence ID" value="NZ_CP019430.1"/>
</dbReference>
<evidence type="ECO:0000313" key="2">
    <source>
        <dbReference type="EMBL" id="EEO29437.1"/>
    </source>
</evidence>
<dbReference type="EMBL" id="GG658170">
    <property type="protein sequence ID" value="EEO29437.1"/>
    <property type="molecule type" value="Genomic_DNA"/>
</dbReference>
<name>C3X8B1_OXAFO</name>
<keyword evidence="3" id="KW-1185">Reference proteome</keyword>
<feature type="region of interest" description="Disordered" evidence="1">
    <location>
        <begin position="57"/>
        <end position="83"/>
    </location>
</feature>
<gene>
    <name evidence="2" type="ORF">OFBG_00465</name>
</gene>
<feature type="region of interest" description="Disordered" evidence="1">
    <location>
        <begin position="102"/>
        <end position="150"/>
    </location>
</feature>
<sequence length="468" mass="51197">MTKQTEKQELKMEKDWTGSAMPSVLKGFAMIGQPISADEFEKAFGYKMPDITLSEEEKRRVAQNNGLEPAIRQAENQPAAKTEQQELNFGREVLARIQAGSTLQAEQQEQKEQEQEPPLQIGIRGVGNSQPEEDITGNAQTNRNGSGTIKIDDPYAEKNLELLKKQGNPTNSVPFPNRASSVQEGTPAKTLDLKNPSSYTRKRETNLLAINNQNPNAQTGPNETGSVPLNYLLEIGQNENADNIAAQPDPEGKHPNAFEPIRQGVNRATGELAGKTADIRRQQQETEDENHLLNWTADVAQNAMQNPVTHSRQDYQPAYQAILGHDANRKLAEAAAEPIETDVNGKEKYEIVRDAFIQEYDTETSKQVMALGSLINHAIATINDGQPINPEVVSEVDDKMIDLIGQSDRYIAQSVPIEKLAKQVVKGDDPQTAENATRFFYETLGGKGPYLLAGTAGGSLLAGAGMAG</sequence>
<dbReference type="STRING" id="847.BRW83_1782"/>
<dbReference type="AlphaFoldDB" id="C3X8B1"/>
<protein>
    <submittedName>
        <fullName evidence="2">Uncharacterized protein</fullName>
    </submittedName>
</protein>